<accession>A0AAD5ZMN0</accession>
<evidence type="ECO:0000259" key="1">
    <source>
        <dbReference type="PROSITE" id="PS51806"/>
    </source>
</evidence>
<proteinExistence type="predicted"/>
<dbReference type="Pfam" id="PF14144">
    <property type="entry name" value="DOG1"/>
    <property type="match status" value="1"/>
</dbReference>
<evidence type="ECO:0000313" key="3">
    <source>
        <dbReference type="Proteomes" id="UP001210211"/>
    </source>
</evidence>
<sequence>MAEAAGATAAQNDINTASGNNEQFNSFFQRFLAEQSRHLIDLRAAATAYPHPPASDLQKLVERVVSHYEDYYQAKAAYAQHDITMMFSPTWTSSTEDLFMWAGGWRPTAAFHLLYSKSSLQLEARLEEILQGMRTANLGNLSAVQLQAVDGLHRSTIKTERAITEKWAAVQEEVAAKGMVEIAAADGEGMEGEMEGKRERALSVLQQADKLRIDTIKGIVGILDCFQAVHFLIAAAELHLAVHKYGRERDDATFAAEAQTAAVE</sequence>
<dbReference type="InterPro" id="IPR051886">
    <property type="entry name" value="Seed_Dev/Stress_Resp_Reg"/>
</dbReference>
<evidence type="ECO:0000313" key="2">
    <source>
        <dbReference type="EMBL" id="KAJ3700620.1"/>
    </source>
</evidence>
<dbReference type="EMBL" id="JAMRDG010000001">
    <property type="protein sequence ID" value="KAJ3700620.1"/>
    <property type="molecule type" value="Genomic_DNA"/>
</dbReference>
<dbReference type="GO" id="GO:0043565">
    <property type="term" value="F:sequence-specific DNA binding"/>
    <property type="evidence" value="ECO:0007669"/>
    <property type="project" value="InterPro"/>
</dbReference>
<comment type="caution">
    <text evidence="2">The sequence shown here is derived from an EMBL/GenBank/DDBJ whole genome shotgun (WGS) entry which is preliminary data.</text>
</comment>
<dbReference type="AlphaFoldDB" id="A0AAD5ZMN0"/>
<dbReference type="PANTHER" id="PTHR46354:SF4">
    <property type="entry name" value="PROTEIN DOG1-LIKE 3"/>
    <property type="match status" value="1"/>
</dbReference>
<dbReference type="PROSITE" id="PS51806">
    <property type="entry name" value="DOG1"/>
    <property type="match status" value="1"/>
</dbReference>
<feature type="domain" description="DOG1" evidence="1">
    <location>
        <begin position="21"/>
        <end position="252"/>
    </location>
</feature>
<organism evidence="2 3">
    <name type="scientific">Rhynchospora tenuis</name>
    <dbReference type="NCBI Taxonomy" id="198213"/>
    <lineage>
        <taxon>Eukaryota</taxon>
        <taxon>Viridiplantae</taxon>
        <taxon>Streptophyta</taxon>
        <taxon>Embryophyta</taxon>
        <taxon>Tracheophyta</taxon>
        <taxon>Spermatophyta</taxon>
        <taxon>Magnoliopsida</taxon>
        <taxon>Liliopsida</taxon>
        <taxon>Poales</taxon>
        <taxon>Cyperaceae</taxon>
        <taxon>Cyperoideae</taxon>
        <taxon>Rhynchosporeae</taxon>
        <taxon>Rhynchospora</taxon>
    </lineage>
</organism>
<reference evidence="2 3" key="1">
    <citation type="journal article" date="2022" name="Cell">
        <title>Repeat-based holocentromeres influence genome architecture and karyotype evolution.</title>
        <authorList>
            <person name="Hofstatter P.G."/>
            <person name="Thangavel G."/>
            <person name="Lux T."/>
            <person name="Neumann P."/>
            <person name="Vondrak T."/>
            <person name="Novak P."/>
            <person name="Zhang M."/>
            <person name="Costa L."/>
            <person name="Castellani M."/>
            <person name="Scott A."/>
            <person name="Toegelov H."/>
            <person name="Fuchs J."/>
            <person name="Mata-Sucre Y."/>
            <person name="Dias Y."/>
            <person name="Vanzela A.L.L."/>
            <person name="Huettel B."/>
            <person name="Almeida C.C.S."/>
            <person name="Simkova H."/>
            <person name="Souza G."/>
            <person name="Pedrosa-Harand A."/>
            <person name="Macas J."/>
            <person name="Mayer K.F.X."/>
            <person name="Houben A."/>
            <person name="Marques A."/>
        </authorList>
    </citation>
    <scope>NUCLEOTIDE SEQUENCE [LARGE SCALE GENOMIC DNA]</scope>
    <source>
        <strain evidence="2">RhyTen1mFocal</strain>
    </source>
</reference>
<dbReference type="GO" id="GO:0006351">
    <property type="term" value="P:DNA-templated transcription"/>
    <property type="evidence" value="ECO:0007669"/>
    <property type="project" value="InterPro"/>
</dbReference>
<keyword evidence="3" id="KW-1185">Reference proteome</keyword>
<dbReference type="InterPro" id="IPR025422">
    <property type="entry name" value="TGA_domain"/>
</dbReference>
<gene>
    <name evidence="2" type="ORF">LUZ61_004325</name>
</gene>
<dbReference type="Proteomes" id="UP001210211">
    <property type="component" value="Unassembled WGS sequence"/>
</dbReference>
<name>A0AAD5ZMN0_9POAL</name>
<protein>
    <recommendedName>
        <fullName evidence="1">DOG1 domain-containing protein</fullName>
    </recommendedName>
</protein>
<dbReference type="PANTHER" id="PTHR46354">
    <property type="entry name" value="DOG1 DOMAIN-CONTAINING PROTEIN"/>
    <property type="match status" value="1"/>
</dbReference>